<proteinExistence type="predicted"/>
<feature type="transmembrane region" description="Helical" evidence="1">
    <location>
        <begin position="70"/>
        <end position="91"/>
    </location>
</feature>
<comment type="caution">
    <text evidence="2">The sequence shown here is derived from an EMBL/GenBank/DDBJ whole genome shotgun (WGS) entry which is preliminary data.</text>
</comment>
<organism evidence="2 3">
    <name type="scientific">Vibrio brasiliensis LMG 20546</name>
    <dbReference type="NCBI Taxonomy" id="945543"/>
    <lineage>
        <taxon>Bacteria</taxon>
        <taxon>Pseudomonadati</taxon>
        <taxon>Pseudomonadota</taxon>
        <taxon>Gammaproteobacteria</taxon>
        <taxon>Vibrionales</taxon>
        <taxon>Vibrionaceae</taxon>
        <taxon>Vibrio</taxon>
        <taxon>Vibrio oreintalis group</taxon>
    </lineage>
</organism>
<dbReference type="Proteomes" id="UP000004371">
    <property type="component" value="Unassembled WGS sequence"/>
</dbReference>
<protein>
    <recommendedName>
        <fullName evidence="4">Sulfotransferase</fullName>
    </recommendedName>
</protein>
<dbReference type="AlphaFoldDB" id="E8LUA4"/>
<keyword evidence="1" id="KW-0472">Membrane</keyword>
<keyword evidence="3" id="KW-1185">Reference proteome</keyword>
<dbReference type="SUPFAM" id="SSF52540">
    <property type="entry name" value="P-loop containing nucleoside triphosphate hydrolases"/>
    <property type="match status" value="1"/>
</dbReference>
<sequence>MSNGLGLYLSTGLSVALFLVLIFCFQLPLKVRQLGNTILSVLVMIGDISLNDEQKESQVQLLTIRLAGRFLLLVISMVLVFALPFLLMYLLEKVDIAPMDQVVDLMVSLPFLLVSTLIGALVWGYVKLTSKNQINKVGKGFEVRYSRTEKALHLIAFATRDIQAFISKLEDKLWLKSDSGYPSQPVFITAMPRAGTTLLMELCFNTGRFATHTYRDMPFVLLPLLWRKFSQRFMKKSSEVERAHGDGMLVSLDSPEAFEEILWMTYWHEQYHNQHISPWPSYRTSRFDDFFARHQRKITTAASDQQEAKRYLSKNNLNIARVEFLLKMNPQAKIVIPFRQPAKHCQSLLRQHLNFLDIHQQDEFSRVYMAGIGHFDFGENLKPVNFDQWLSGSSSKSAESLAYWYEYWCACYQHLLKIESDRVCFVDFDKLCQQPEHELNRIADFIGLDDRTLLVKQAGLLQARDSIQDDYHGLEPELVTSIVSTYDKLKSQATKELSYPDSQ</sequence>
<feature type="transmembrane region" description="Helical" evidence="1">
    <location>
        <begin position="103"/>
        <end position="126"/>
    </location>
</feature>
<dbReference type="STRING" id="945543.VIBR0546_21840"/>
<keyword evidence="1" id="KW-0812">Transmembrane</keyword>
<dbReference type="OrthoDB" id="1441538at2"/>
<dbReference type="eggNOG" id="ENOG502Z886">
    <property type="taxonomic scope" value="Bacteria"/>
</dbReference>
<reference evidence="2 3" key="1">
    <citation type="journal article" date="2012" name="Int. J. Syst. Evol. Microbiol.">
        <title>Vibrio caribbeanicus sp. nov., isolated from the marine sponge Scleritoderma cyanea.</title>
        <authorList>
            <person name="Hoffmann M."/>
            <person name="Monday S.R."/>
            <person name="Allard M.W."/>
            <person name="Strain E.A."/>
            <person name="Whittaker P."/>
            <person name="Naum M."/>
            <person name="McCarthy P.J."/>
            <person name="Lopez J.V."/>
            <person name="Fischer M."/>
            <person name="Brown E.W."/>
        </authorList>
    </citation>
    <scope>NUCLEOTIDE SEQUENCE [LARGE SCALE GENOMIC DNA]</scope>
    <source>
        <strain evidence="2 3">LMG 20546</strain>
    </source>
</reference>
<name>E8LUA4_9VIBR</name>
<evidence type="ECO:0000313" key="3">
    <source>
        <dbReference type="Proteomes" id="UP000004371"/>
    </source>
</evidence>
<dbReference type="Gene3D" id="3.40.50.300">
    <property type="entry name" value="P-loop containing nucleotide triphosphate hydrolases"/>
    <property type="match status" value="1"/>
</dbReference>
<evidence type="ECO:0000313" key="2">
    <source>
        <dbReference type="EMBL" id="EGA65769.1"/>
    </source>
</evidence>
<dbReference type="RefSeq" id="WP_006879413.1">
    <property type="nucleotide sequence ID" value="NZ_AEVS01000062.1"/>
</dbReference>
<evidence type="ECO:0008006" key="4">
    <source>
        <dbReference type="Google" id="ProtNLM"/>
    </source>
</evidence>
<evidence type="ECO:0000256" key="1">
    <source>
        <dbReference type="SAM" id="Phobius"/>
    </source>
</evidence>
<dbReference type="EMBL" id="AEVS01000062">
    <property type="protein sequence ID" value="EGA65769.1"/>
    <property type="molecule type" value="Genomic_DNA"/>
</dbReference>
<accession>E8LUA4</accession>
<dbReference type="Pfam" id="PF13469">
    <property type="entry name" value="Sulfotransfer_3"/>
    <property type="match status" value="1"/>
</dbReference>
<dbReference type="InterPro" id="IPR027417">
    <property type="entry name" value="P-loop_NTPase"/>
</dbReference>
<feature type="transmembrane region" description="Helical" evidence="1">
    <location>
        <begin position="6"/>
        <end position="27"/>
    </location>
</feature>
<keyword evidence="1" id="KW-1133">Transmembrane helix</keyword>
<gene>
    <name evidence="2" type="ORF">VIBR0546_21840</name>
</gene>